<comment type="caution">
    <text evidence="1">The sequence shown here is derived from an EMBL/GenBank/DDBJ whole genome shotgun (WGS) entry which is preliminary data.</text>
</comment>
<dbReference type="AlphaFoldDB" id="A0A930UUX3"/>
<accession>A0A930UUX3</accession>
<proteinExistence type="predicted"/>
<dbReference type="EMBL" id="JADION010000021">
    <property type="protein sequence ID" value="MBF4102669.1"/>
    <property type="molecule type" value="Genomic_DNA"/>
</dbReference>
<protein>
    <submittedName>
        <fullName evidence="1">Uncharacterized protein</fullName>
    </submittedName>
</protein>
<name>A0A930UUX3_9PAST</name>
<evidence type="ECO:0000313" key="1">
    <source>
        <dbReference type="EMBL" id="MBF4102669.1"/>
    </source>
</evidence>
<gene>
    <name evidence="1" type="ORF">INT80_08230</name>
</gene>
<sequence length="59" mass="6786">MENIGQVKSATNANITIHNDFRLDTPITVDGKLTLTVDNHFPTKRSWLLESVSYYSRIY</sequence>
<reference evidence="1" key="1">
    <citation type="submission" date="2020-11" db="EMBL/GenBank/DDBJ databases">
        <title>Gallibacterium anatis 1637, full genome, WGS.</title>
        <authorList>
            <person name="Laishevtcev A.I."/>
            <person name="Yakimova E.A."/>
            <person name="Petkovich D."/>
            <person name="Stepanova T.V."/>
            <person name="Kalendr R.S."/>
            <person name="Rubalsky E.O."/>
            <person name="Zulkarneev E.R."/>
            <person name="Aleshkin A.V."/>
        </authorList>
    </citation>
    <scope>NUCLEOTIDE SEQUENCE</scope>
    <source>
        <strain evidence="1">1637</strain>
    </source>
</reference>
<organism evidence="1">
    <name type="scientific">Gallibacterium anatis</name>
    <dbReference type="NCBI Taxonomy" id="750"/>
    <lineage>
        <taxon>Bacteria</taxon>
        <taxon>Pseudomonadati</taxon>
        <taxon>Pseudomonadota</taxon>
        <taxon>Gammaproteobacteria</taxon>
        <taxon>Pasteurellales</taxon>
        <taxon>Pasteurellaceae</taxon>
        <taxon>Gallibacterium</taxon>
    </lineage>
</organism>